<dbReference type="InterPro" id="IPR018490">
    <property type="entry name" value="cNMP-bd_dom_sf"/>
</dbReference>
<dbReference type="GO" id="GO:0005221">
    <property type="term" value="F:intracellularly cyclic nucleotide-activated monoatomic cation channel activity"/>
    <property type="evidence" value="ECO:0007669"/>
    <property type="project" value="InterPro"/>
</dbReference>
<dbReference type="GO" id="GO:0044877">
    <property type="term" value="F:protein-containing complex binding"/>
    <property type="evidence" value="ECO:0007669"/>
    <property type="project" value="TreeGrafter"/>
</dbReference>
<dbReference type="InterPro" id="IPR013761">
    <property type="entry name" value="SAM/pointed_sf"/>
</dbReference>
<dbReference type="EMBL" id="LGRX02005259">
    <property type="protein sequence ID" value="KAK3278836.1"/>
    <property type="molecule type" value="Genomic_DNA"/>
</dbReference>
<organism evidence="3 4">
    <name type="scientific">Cymbomonas tetramitiformis</name>
    <dbReference type="NCBI Taxonomy" id="36881"/>
    <lineage>
        <taxon>Eukaryota</taxon>
        <taxon>Viridiplantae</taxon>
        <taxon>Chlorophyta</taxon>
        <taxon>Pyramimonadophyceae</taxon>
        <taxon>Pyramimonadales</taxon>
        <taxon>Pyramimonadaceae</taxon>
        <taxon>Cymbomonas</taxon>
    </lineage>
</organism>
<dbReference type="Gene3D" id="1.10.150.50">
    <property type="entry name" value="Transcription Factor, Ets-1"/>
    <property type="match status" value="1"/>
</dbReference>
<accession>A0AAE0LB26</accession>
<dbReference type="InterPro" id="IPR000595">
    <property type="entry name" value="cNMP-bd_dom"/>
</dbReference>
<keyword evidence="1" id="KW-1071">Ligand-gated ion channel</keyword>
<dbReference type="Gene3D" id="2.60.120.10">
    <property type="entry name" value="Jelly Rolls"/>
    <property type="match status" value="1"/>
</dbReference>
<gene>
    <name evidence="3" type="ORF">CYMTET_13252</name>
</gene>
<dbReference type="PANTHER" id="PTHR45638">
    <property type="entry name" value="CYCLIC NUCLEOTIDE-GATED CATION CHANNEL SUBUNIT A"/>
    <property type="match status" value="1"/>
</dbReference>
<dbReference type="Proteomes" id="UP001190700">
    <property type="component" value="Unassembled WGS sequence"/>
</dbReference>
<dbReference type="CDD" id="cd00038">
    <property type="entry name" value="CAP_ED"/>
    <property type="match status" value="1"/>
</dbReference>
<keyword evidence="1" id="KW-0407">Ion channel</keyword>
<dbReference type="SUPFAM" id="SSF51206">
    <property type="entry name" value="cAMP-binding domain-like"/>
    <property type="match status" value="1"/>
</dbReference>
<dbReference type="PROSITE" id="PS50042">
    <property type="entry name" value="CNMP_BINDING_3"/>
    <property type="match status" value="1"/>
</dbReference>
<dbReference type="AlphaFoldDB" id="A0AAE0LB26"/>
<proteinExistence type="predicted"/>
<dbReference type="InterPro" id="IPR050866">
    <property type="entry name" value="CNG_cation_channel"/>
</dbReference>
<evidence type="ECO:0000313" key="4">
    <source>
        <dbReference type="Proteomes" id="UP001190700"/>
    </source>
</evidence>
<protein>
    <recommendedName>
        <fullName evidence="2">Cyclic nucleotide-binding domain-containing protein</fullName>
    </recommendedName>
</protein>
<dbReference type="PANTHER" id="PTHR45638:SF11">
    <property type="entry name" value="CYCLIC NUCLEOTIDE-GATED CATION CHANNEL SUBUNIT A"/>
    <property type="match status" value="1"/>
</dbReference>
<evidence type="ECO:0000256" key="1">
    <source>
        <dbReference type="ARBA" id="ARBA00023286"/>
    </source>
</evidence>
<evidence type="ECO:0000313" key="3">
    <source>
        <dbReference type="EMBL" id="KAK3278836.1"/>
    </source>
</evidence>
<keyword evidence="1" id="KW-0406">Ion transport</keyword>
<reference evidence="3 4" key="1">
    <citation type="journal article" date="2015" name="Genome Biol. Evol.">
        <title>Comparative Genomics of a Bacterivorous Green Alga Reveals Evolutionary Causalities and Consequences of Phago-Mixotrophic Mode of Nutrition.</title>
        <authorList>
            <person name="Burns J.A."/>
            <person name="Paasch A."/>
            <person name="Narechania A."/>
            <person name="Kim E."/>
        </authorList>
    </citation>
    <scope>NUCLEOTIDE SEQUENCE [LARGE SCALE GENOMIC DNA]</scope>
    <source>
        <strain evidence="3 4">PLY_AMNH</strain>
    </source>
</reference>
<name>A0AAE0LB26_9CHLO</name>
<keyword evidence="4" id="KW-1185">Reference proteome</keyword>
<dbReference type="InterPro" id="IPR014710">
    <property type="entry name" value="RmlC-like_jellyroll"/>
</dbReference>
<comment type="caution">
    <text evidence="3">The sequence shown here is derived from an EMBL/GenBank/DDBJ whole genome shotgun (WGS) entry which is preliminary data.</text>
</comment>
<keyword evidence="1" id="KW-0813">Transport</keyword>
<evidence type="ECO:0000259" key="2">
    <source>
        <dbReference type="PROSITE" id="PS50042"/>
    </source>
</evidence>
<feature type="domain" description="Cyclic nucleotide-binding" evidence="2">
    <location>
        <begin position="70"/>
        <end position="168"/>
    </location>
</feature>
<sequence>MDRLNEFLAEKTVTSTNPELCTVLRLFYRFSYAYERSSASLKQIMQKVSPTLQGQLSHQVHRKWLENFPLFKNVTLSMPFHIKLAMSLETMVVGPMEAIVEPYQIADKLYIIEKGIIMGKNCRVYRAGDYIGEESIFNFGSSQRGYQVTSMTHGHLSYLPTSRLRDLLDPDKNPTFKKEQEAFAHQIILMKVRALAFHLGRTFRTAVKNTVFPGSIQVLREELDWVSEAAFWEFTQAYYKPYWMRSHPLSIRNSGYNNLKKVVKVFASRQEAKRRATRQRLLQILPILEPIGLESYAEMLINEELDSRLLRKCTALELHSMGLKMGDAIALYEHMAEDEGTFRQHRKSSLENPLFLHLQDDPPPDSQIVLEAFSTKFGME</sequence>